<feature type="region of interest" description="Disordered" evidence="1">
    <location>
        <begin position="509"/>
        <end position="545"/>
    </location>
</feature>
<feature type="region of interest" description="Disordered" evidence="1">
    <location>
        <begin position="1"/>
        <end position="75"/>
    </location>
</feature>
<dbReference type="Gene3D" id="1.10.418.10">
    <property type="entry name" value="Calponin-like domain"/>
    <property type="match status" value="1"/>
</dbReference>
<dbReference type="Proteomes" id="UP000268823">
    <property type="component" value="Unassembled WGS sequence"/>
</dbReference>
<evidence type="ECO:0000256" key="1">
    <source>
        <dbReference type="SAM" id="MobiDB-lite"/>
    </source>
</evidence>
<dbReference type="PANTHER" id="PTHR38702">
    <property type="entry name" value="CALPONIN-HOMOLOGY (CH) DOMAIN-CONTAINING PROTEIN"/>
    <property type="match status" value="1"/>
</dbReference>
<evidence type="ECO:0000313" key="3">
    <source>
        <dbReference type="EMBL" id="RMY95683.1"/>
    </source>
</evidence>
<dbReference type="InterPro" id="IPR001715">
    <property type="entry name" value="CH_dom"/>
</dbReference>
<dbReference type="SUPFAM" id="SSF47576">
    <property type="entry name" value="Calponin-homology domain, CH-domain"/>
    <property type="match status" value="1"/>
</dbReference>
<feature type="compositionally biased region" description="Basic and acidic residues" evidence="1">
    <location>
        <begin position="509"/>
        <end position="521"/>
    </location>
</feature>
<dbReference type="VEuPathDB" id="FungiDB:BTJ68_00392"/>
<organism evidence="3 4">
    <name type="scientific">Hortaea werneckii</name>
    <name type="common">Black yeast</name>
    <name type="synonym">Cladosporium werneckii</name>
    <dbReference type="NCBI Taxonomy" id="91943"/>
    <lineage>
        <taxon>Eukaryota</taxon>
        <taxon>Fungi</taxon>
        <taxon>Dikarya</taxon>
        <taxon>Ascomycota</taxon>
        <taxon>Pezizomycotina</taxon>
        <taxon>Dothideomycetes</taxon>
        <taxon>Dothideomycetidae</taxon>
        <taxon>Mycosphaerellales</taxon>
        <taxon>Teratosphaeriaceae</taxon>
        <taxon>Hortaea</taxon>
    </lineage>
</organism>
<dbReference type="OrthoDB" id="2534759at2759"/>
<name>A0A3M7G3Y7_HORWE</name>
<gene>
    <name evidence="3" type="ORF">D0861_00511</name>
</gene>
<feature type="region of interest" description="Disordered" evidence="1">
    <location>
        <begin position="121"/>
        <end position="145"/>
    </location>
</feature>
<protein>
    <recommendedName>
        <fullName evidence="2">Calponin-homology (CH) domain-containing protein</fullName>
    </recommendedName>
</protein>
<accession>A0A3M7G3Y7</accession>
<dbReference type="EMBL" id="QWIR01000005">
    <property type="protein sequence ID" value="RMY95683.1"/>
    <property type="molecule type" value="Genomic_DNA"/>
</dbReference>
<feature type="compositionally biased region" description="Low complexity" evidence="1">
    <location>
        <begin position="20"/>
        <end position="30"/>
    </location>
</feature>
<dbReference type="PANTHER" id="PTHR38702:SF1">
    <property type="entry name" value="CALPONIN-HOMOLOGY (CH) DOMAIN-CONTAINING PROTEIN"/>
    <property type="match status" value="1"/>
</dbReference>
<proteinExistence type="predicted"/>
<dbReference type="AlphaFoldDB" id="A0A3M7G3Y7"/>
<comment type="caution">
    <text evidence="3">The sequence shown here is derived from an EMBL/GenBank/DDBJ whole genome shotgun (WGS) entry which is preliminary data.</text>
</comment>
<feature type="domain" description="Calponin-homology (CH)" evidence="2">
    <location>
        <begin position="377"/>
        <end position="491"/>
    </location>
</feature>
<feature type="compositionally biased region" description="Low complexity" evidence="1">
    <location>
        <begin position="41"/>
        <end position="56"/>
    </location>
</feature>
<dbReference type="CDD" id="cd00014">
    <property type="entry name" value="CH_SF"/>
    <property type="match status" value="1"/>
</dbReference>
<sequence length="545" mass="60708">MADTAKTPPESIIASPEQRPSSPSFSASPSLALDAIPSLDRSVSTPSNSSASTLSTRSRHSRLSDGGATVVRRRGYMRPQGTAFADSARNRDSVMSLGSIAHMQYYFARTGLLDGKGAQLAKEGKKNGNNKENVEPSISSVDDLGMTSFSQCDGTTSGYAVSDPGQDTAVVESPTDLQSISDAWISTTEPPMLPPTVSTYKQKPSYTEPLPDMPVLRRELKEALQDACKVIEECQKQIEVGQQGVAESSTTDSFHELQGLHVLDIITLAIRAAKNYYTAHSQPERLYAITCEKKIRGDLYQVLDILKKMASRNFRGGVKLTELVGIIGWIESIDVLLKKEEQAEQAEAEERATWVWREGDWAGREREREWLFLKSFDQDESPLPSWSGQAVEEEGQRLPNEFLECLADGIRLVRLHNTLVTKSKRQFDLIKNWHTDTSKPYRKAENLRFWMKAAELRWDIHLDFPVSDIVNGKDEQESWQKFGDAVFRWCGKVRSELVDEWRLEAMGEDNKRKPPELKVEVPEPNGGNGGTVMQADAASGAEHAI</sequence>
<evidence type="ECO:0000313" key="4">
    <source>
        <dbReference type="Proteomes" id="UP000268823"/>
    </source>
</evidence>
<dbReference type="InterPro" id="IPR036872">
    <property type="entry name" value="CH_dom_sf"/>
</dbReference>
<dbReference type="PROSITE" id="PS50021">
    <property type="entry name" value="CH"/>
    <property type="match status" value="1"/>
</dbReference>
<reference evidence="3 4" key="1">
    <citation type="journal article" date="2018" name="BMC Genomics">
        <title>Genomic evidence for intraspecific hybridization in a clonal and extremely halotolerant yeast.</title>
        <authorList>
            <person name="Gostincar C."/>
            <person name="Stajich J.E."/>
            <person name="Zupancic J."/>
            <person name="Zalar P."/>
            <person name="Gunde-Cimerman N."/>
        </authorList>
    </citation>
    <scope>NUCLEOTIDE SEQUENCE [LARGE SCALE GENOMIC DNA]</scope>
    <source>
        <strain evidence="3 4">EXF-2788</strain>
    </source>
</reference>
<evidence type="ECO:0000259" key="2">
    <source>
        <dbReference type="PROSITE" id="PS50021"/>
    </source>
</evidence>